<evidence type="ECO:0000313" key="4">
    <source>
        <dbReference type="EMBL" id="KAK6192413.1"/>
    </source>
</evidence>
<evidence type="ECO:0000256" key="2">
    <source>
        <dbReference type="SAM" id="Coils"/>
    </source>
</evidence>
<proteinExistence type="inferred from homology"/>
<dbReference type="GO" id="GO:0006869">
    <property type="term" value="P:lipid transport"/>
    <property type="evidence" value="ECO:0007669"/>
    <property type="project" value="InterPro"/>
</dbReference>
<dbReference type="EMBL" id="JAZGQO010000002">
    <property type="protein sequence ID" value="KAK6192413.1"/>
    <property type="molecule type" value="Genomic_DNA"/>
</dbReference>
<name>A0AAN8K3V0_PATCE</name>
<dbReference type="GO" id="GO:0008289">
    <property type="term" value="F:lipid binding"/>
    <property type="evidence" value="ECO:0007669"/>
    <property type="project" value="InterPro"/>
</dbReference>
<keyword evidence="3" id="KW-1133">Transmembrane helix</keyword>
<keyword evidence="5" id="KW-1185">Reference proteome</keyword>
<comment type="similarity">
    <text evidence="1">Belongs to the apolipoprotein L family.</text>
</comment>
<dbReference type="Proteomes" id="UP001347796">
    <property type="component" value="Unassembled WGS sequence"/>
</dbReference>
<evidence type="ECO:0000256" key="1">
    <source>
        <dbReference type="ARBA" id="ARBA00010090"/>
    </source>
</evidence>
<dbReference type="GO" id="GO:0005576">
    <property type="term" value="C:extracellular region"/>
    <property type="evidence" value="ECO:0007669"/>
    <property type="project" value="InterPro"/>
</dbReference>
<dbReference type="InterPro" id="IPR008405">
    <property type="entry name" value="ApoL"/>
</dbReference>
<dbReference type="GO" id="GO:0042157">
    <property type="term" value="P:lipoprotein metabolic process"/>
    <property type="evidence" value="ECO:0007669"/>
    <property type="project" value="InterPro"/>
</dbReference>
<evidence type="ECO:0000313" key="5">
    <source>
        <dbReference type="Proteomes" id="UP001347796"/>
    </source>
</evidence>
<accession>A0AAN8K3V0</accession>
<dbReference type="AlphaFoldDB" id="A0AAN8K3V0"/>
<organism evidence="4 5">
    <name type="scientific">Patella caerulea</name>
    <name type="common">Rayed Mediterranean limpet</name>
    <dbReference type="NCBI Taxonomy" id="87958"/>
    <lineage>
        <taxon>Eukaryota</taxon>
        <taxon>Metazoa</taxon>
        <taxon>Spiralia</taxon>
        <taxon>Lophotrochozoa</taxon>
        <taxon>Mollusca</taxon>
        <taxon>Gastropoda</taxon>
        <taxon>Patellogastropoda</taxon>
        <taxon>Patelloidea</taxon>
        <taxon>Patellidae</taxon>
        <taxon>Patella</taxon>
    </lineage>
</organism>
<reference evidence="4 5" key="1">
    <citation type="submission" date="2024-01" db="EMBL/GenBank/DDBJ databases">
        <title>The genome of the rayed Mediterranean limpet Patella caerulea (Linnaeus, 1758).</title>
        <authorList>
            <person name="Anh-Thu Weber A."/>
            <person name="Halstead-Nussloch G."/>
        </authorList>
    </citation>
    <scope>NUCLEOTIDE SEQUENCE [LARGE SCALE GENOMIC DNA]</scope>
    <source>
        <strain evidence="4">AATW-2023a</strain>
        <tissue evidence="4">Whole specimen</tissue>
    </source>
</reference>
<comment type="caution">
    <text evidence="4">The sequence shown here is derived from an EMBL/GenBank/DDBJ whole genome shotgun (WGS) entry which is preliminary data.</text>
</comment>
<feature type="transmembrane region" description="Helical" evidence="3">
    <location>
        <begin position="66"/>
        <end position="90"/>
    </location>
</feature>
<evidence type="ECO:0008006" key="6">
    <source>
        <dbReference type="Google" id="ProtNLM"/>
    </source>
</evidence>
<dbReference type="GO" id="GO:0016020">
    <property type="term" value="C:membrane"/>
    <property type="evidence" value="ECO:0007669"/>
    <property type="project" value="TreeGrafter"/>
</dbReference>
<dbReference type="PANTHER" id="PTHR14096">
    <property type="entry name" value="APOLIPOPROTEIN L"/>
    <property type="match status" value="1"/>
</dbReference>
<protein>
    <recommendedName>
        <fullName evidence="6">Apolipoprotein L3</fullName>
    </recommendedName>
</protein>
<evidence type="ECO:0000256" key="3">
    <source>
        <dbReference type="SAM" id="Phobius"/>
    </source>
</evidence>
<dbReference type="Gene3D" id="1.20.1170.10">
    <property type="match status" value="1"/>
</dbReference>
<dbReference type="Pfam" id="PF05461">
    <property type="entry name" value="ApoL"/>
    <property type="match status" value="2"/>
</dbReference>
<keyword evidence="3" id="KW-0812">Transmembrane</keyword>
<keyword evidence="2" id="KW-0175">Coiled coil</keyword>
<keyword evidence="3" id="KW-0472">Membrane</keyword>
<feature type="coiled-coil region" evidence="2">
    <location>
        <begin position="122"/>
        <end position="153"/>
    </location>
</feature>
<dbReference type="PANTHER" id="PTHR14096:SF28">
    <property type="entry name" value="APOLIPOPROTEIN L, 1-RELATED"/>
    <property type="match status" value="1"/>
</dbReference>
<sequence length="263" mass="28021">MENLMKRKSEMTKQELKDFERISVAITQALPILTEVIDNRRALVRILREEADKLNKMEKDVQISEITGSTAGVTGGVMMLAGILGAPFTFGGSLSLTAAGAALGTAGAVTGAGAAIAKSVITKNKREEINKLLENDEKLMEKLEEKLRLVYESAKLAISGTKLVAGVAKSVVGLLRVGDAVVDGAKVGAKGLGKFAKTIKVGGAVLTAIAIPFDIYTIVSNSVDIHNGTQNELAKEFKRLANEIEETQKHLNEMKSNLSNSVQ</sequence>
<gene>
    <name evidence="4" type="ORF">SNE40_003882</name>
</gene>
<feature type="transmembrane region" description="Helical" evidence="3">
    <location>
        <begin position="96"/>
        <end position="117"/>
    </location>
</feature>
<feature type="coiled-coil region" evidence="2">
    <location>
        <begin position="230"/>
        <end position="257"/>
    </location>
</feature>